<proteinExistence type="predicted"/>
<organism evidence="2 3">
    <name type="scientific">Candidatus Buchananbacteria bacterium CG10_big_fil_rev_8_21_14_0_10_33_19</name>
    <dbReference type="NCBI Taxonomy" id="1974525"/>
    <lineage>
        <taxon>Bacteria</taxon>
        <taxon>Candidatus Buchananiibacteriota</taxon>
    </lineage>
</organism>
<evidence type="ECO:0000256" key="1">
    <source>
        <dbReference type="SAM" id="Phobius"/>
    </source>
</evidence>
<name>A0A2H0W3N6_9BACT</name>
<evidence type="ECO:0000313" key="2">
    <source>
        <dbReference type="EMBL" id="PIS05975.1"/>
    </source>
</evidence>
<sequence length="101" mass="11686">MSMTIILLSVAIYYLIGFIILSVVTFVVEDLEQEFLASMEDFDQNIILTFFERQAVKKVSSTIKLIKEDKIFVILSTWPSVLIAINWTISIINEIRKDRIV</sequence>
<accession>A0A2H0W3N6</accession>
<dbReference type="EMBL" id="PEZY01000012">
    <property type="protein sequence ID" value="PIS05975.1"/>
    <property type="molecule type" value="Genomic_DNA"/>
</dbReference>
<comment type="caution">
    <text evidence="2">The sequence shown here is derived from an EMBL/GenBank/DDBJ whole genome shotgun (WGS) entry which is preliminary data.</text>
</comment>
<keyword evidence="1" id="KW-1133">Transmembrane helix</keyword>
<feature type="transmembrane region" description="Helical" evidence="1">
    <location>
        <begin position="7"/>
        <end position="28"/>
    </location>
</feature>
<gene>
    <name evidence="2" type="ORF">COT80_04375</name>
</gene>
<protein>
    <submittedName>
        <fullName evidence="2">Uncharacterized protein</fullName>
    </submittedName>
</protein>
<dbReference type="Proteomes" id="UP000229056">
    <property type="component" value="Unassembled WGS sequence"/>
</dbReference>
<feature type="transmembrane region" description="Helical" evidence="1">
    <location>
        <begin position="71"/>
        <end position="92"/>
    </location>
</feature>
<dbReference type="AlphaFoldDB" id="A0A2H0W3N6"/>
<keyword evidence="1" id="KW-0812">Transmembrane</keyword>
<evidence type="ECO:0000313" key="3">
    <source>
        <dbReference type="Proteomes" id="UP000229056"/>
    </source>
</evidence>
<keyword evidence="1" id="KW-0472">Membrane</keyword>
<reference evidence="3" key="1">
    <citation type="submission" date="2017-09" db="EMBL/GenBank/DDBJ databases">
        <title>Depth-based differentiation of microbial function through sediment-hosted aquifers and enrichment of novel symbionts in the deep terrestrial subsurface.</title>
        <authorList>
            <person name="Probst A.J."/>
            <person name="Ladd B."/>
            <person name="Jarett J.K."/>
            <person name="Geller-Mcgrath D.E."/>
            <person name="Sieber C.M.K."/>
            <person name="Emerson J.B."/>
            <person name="Anantharaman K."/>
            <person name="Thomas B.C."/>
            <person name="Malmstrom R."/>
            <person name="Stieglmeier M."/>
            <person name="Klingl A."/>
            <person name="Woyke T."/>
            <person name="Ryan C.M."/>
            <person name="Banfield J.F."/>
        </authorList>
    </citation>
    <scope>NUCLEOTIDE SEQUENCE [LARGE SCALE GENOMIC DNA]</scope>
</reference>